<sequence>MAWTLLTLPPEMRNLIYRDVLVEGDIYYAHEVDTEPAILRTCRQTRSEASRIYFEENRFVFWINNNDASQLIKWCMSSSSRHRSRMASSMDPSRNWDNLLVWARAVFRGECGALMLEREDGSNQGLFTSFHVLDVAMQLRRGGVGWEVAEGVLKQMRMAMATEHQDWALEEV</sequence>
<comment type="caution">
    <text evidence="1">The sequence shown here is derived from an EMBL/GenBank/DDBJ whole genome shotgun (WGS) entry which is preliminary data.</text>
</comment>
<dbReference type="EMBL" id="JAVRQU010000006">
    <property type="protein sequence ID" value="KAK5701609.1"/>
    <property type="molecule type" value="Genomic_DNA"/>
</dbReference>
<evidence type="ECO:0000313" key="2">
    <source>
        <dbReference type="Proteomes" id="UP001310594"/>
    </source>
</evidence>
<dbReference type="Proteomes" id="UP001310594">
    <property type="component" value="Unassembled WGS sequence"/>
</dbReference>
<organism evidence="1 2">
    <name type="scientific">Elasticomyces elasticus</name>
    <dbReference type="NCBI Taxonomy" id="574655"/>
    <lineage>
        <taxon>Eukaryota</taxon>
        <taxon>Fungi</taxon>
        <taxon>Dikarya</taxon>
        <taxon>Ascomycota</taxon>
        <taxon>Pezizomycotina</taxon>
        <taxon>Dothideomycetes</taxon>
        <taxon>Dothideomycetidae</taxon>
        <taxon>Mycosphaerellales</taxon>
        <taxon>Teratosphaeriaceae</taxon>
        <taxon>Elasticomyces</taxon>
    </lineage>
</organism>
<name>A0AAN8A3D8_9PEZI</name>
<evidence type="ECO:0000313" key="1">
    <source>
        <dbReference type="EMBL" id="KAK5701609.1"/>
    </source>
</evidence>
<dbReference type="PANTHER" id="PTHR42085:SF1">
    <property type="entry name" value="F-BOX DOMAIN-CONTAINING PROTEIN"/>
    <property type="match status" value="1"/>
</dbReference>
<reference evidence="1" key="1">
    <citation type="submission" date="2023-08" db="EMBL/GenBank/DDBJ databases">
        <title>Black Yeasts Isolated from many extreme environments.</title>
        <authorList>
            <person name="Coleine C."/>
            <person name="Stajich J.E."/>
            <person name="Selbmann L."/>
        </authorList>
    </citation>
    <scope>NUCLEOTIDE SEQUENCE</scope>
    <source>
        <strain evidence="1">CCFEE 5810</strain>
    </source>
</reference>
<dbReference type="AlphaFoldDB" id="A0AAN8A3D8"/>
<accession>A0AAN8A3D8</accession>
<dbReference type="InterPro" id="IPR038883">
    <property type="entry name" value="AN11006-like"/>
</dbReference>
<gene>
    <name evidence="1" type="ORF">LTR97_004425</name>
</gene>
<protein>
    <submittedName>
        <fullName evidence="1">Uncharacterized protein</fullName>
    </submittedName>
</protein>
<proteinExistence type="predicted"/>
<dbReference type="PANTHER" id="PTHR42085">
    <property type="entry name" value="F-BOX DOMAIN-CONTAINING PROTEIN"/>
    <property type="match status" value="1"/>
</dbReference>